<proteinExistence type="predicted"/>
<evidence type="ECO:0000313" key="3">
    <source>
        <dbReference type="Proteomes" id="UP000735302"/>
    </source>
</evidence>
<feature type="region of interest" description="Disordered" evidence="1">
    <location>
        <begin position="1"/>
        <end position="35"/>
    </location>
</feature>
<sequence>MARRKKRPWKSQETSTRSYADGKADAGANHGGSHDFPSCPRAGSCDLHTESSRLFPSWTPWLVTFLTLAYRVVHVTNPSNWWVLHPDEIYQSMEVDIPVIAEGLRLEVLAALGGAHWVRPITHHPQWGLNLDSAEFRASANANIINIFVSAN</sequence>
<reference evidence="2 3" key="1">
    <citation type="journal article" date="2021" name="Elife">
        <title>Chloroplast acquisition without the gene transfer in kleptoplastic sea slugs, Plakobranchus ocellatus.</title>
        <authorList>
            <person name="Maeda T."/>
            <person name="Takahashi S."/>
            <person name="Yoshida T."/>
            <person name="Shimamura S."/>
            <person name="Takaki Y."/>
            <person name="Nagai Y."/>
            <person name="Toyoda A."/>
            <person name="Suzuki Y."/>
            <person name="Arimoto A."/>
            <person name="Ishii H."/>
            <person name="Satoh N."/>
            <person name="Nishiyama T."/>
            <person name="Hasebe M."/>
            <person name="Maruyama T."/>
            <person name="Minagawa J."/>
            <person name="Obokata J."/>
            <person name="Shigenobu S."/>
        </authorList>
    </citation>
    <scope>NUCLEOTIDE SEQUENCE [LARGE SCALE GENOMIC DNA]</scope>
</reference>
<comment type="caution">
    <text evidence="2">The sequence shown here is derived from an EMBL/GenBank/DDBJ whole genome shotgun (WGS) entry which is preliminary data.</text>
</comment>
<protein>
    <submittedName>
        <fullName evidence="2">Mannosyltransferase</fullName>
    </submittedName>
</protein>
<dbReference type="Proteomes" id="UP000735302">
    <property type="component" value="Unassembled WGS sequence"/>
</dbReference>
<keyword evidence="2" id="KW-0328">Glycosyltransferase</keyword>
<name>A0AAV4CTA0_9GAST</name>
<keyword evidence="2" id="KW-0808">Transferase</keyword>
<dbReference type="AlphaFoldDB" id="A0AAV4CTA0"/>
<keyword evidence="3" id="KW-1185">Reference proteome</keyword>
<evidence type="ECO:0000313" key="2">
    <source>
        <dbReference type="EMBL" id="GFO35173.1"/>
    </source>
</evidence>
<gene>
    <name evidence="2" type="ORF">PoB_006167800</name>
</gene>
<dbReference type="EMBL" id="BLXT01006967">
    <property type="protein sequence ID" value="GFO35173.1"/>
    <property type="molecule type" value="Genomic_DNA"/>
</dbReference>
<dbReference type="GO" id="GO:0016757">
    <property type="term" value="F:glycosyltransferase activity"/>
    <property type="evidence" value="ECO:0007669"/>
    <property type="project" value="UniProtKB-KW"/>
</dbReference>
<evidence type="ECO:0000256" key="1">
    <source>
        <dbReference type="SAM" id="MobiDB-lite"/>
    </source>
</evidence>
<accession>A0AAV4CTA0</accession>
<organism evidence="2 3">
    <name type="scientific">Plakobranchus ocellatus</name>
    <dbReference type="NCBI Taxonomy" id="259542"/>
    <lineage>
        <taxon>Eukaryota</taxon>
        <taxon>Metazoa</taxon>
        <taxon>Spiralia</taxon>
        <taxon>Lophotrochozoa</taxon>
        <taxon>Mollusca</taxon>
        <taxon>Gastropoda</taxon>
        <taxon>Heterobranchia</taxon>
        <taxon>Euthyneura</taxon>
        <taxon>Panpulmonata</taxon>
        <taxon>Sacoglossa</taxon>
        <taxon>Placobranchoidea</taxon>
        <taxon>Plakobranchidae</taxon>
        <taxon>Plakobranchus</taxon>
    </lineage>
</organism>